<feature type="repeat" description="TPR" evidence="1">
    <location>
        <begin position="1011"/>
        <end position="1044"/>
    </location>
</feature>
<dbReference type="PATRIC" id="fig|1441930.4.peg.2477"/>
<dbReference type="HOGENOM" id="CLU_227664_0_0_6"/>
<dbReference type="InterPro" id="IPR039564">
    <property type="entry name" value="Peptidase_C39-like"/>
</dbReference>
<dbReference type="eggNOG" id="COG0457">
    <property type="taxonomic scope" value="Bacteria"/>
</dbReference>
<organism evidence="3 4">
    <name type="scientific">Chania multitudinisentens RB-25</name>
    <dbReference type="NCBI Taxonomy" id="1441930"/>
    <lineage>
        <taxon>Bacteria</taxon>
        <taxon>Pseudomonadati</taxon>
        <taxon>Pseudomonadota</taxon>
        <taxon>Gammaproteobacteria</taxon>
        <taxon>Enterobacterales</taxon>
        <taxon>Yersiniaceae</taxon>
        <taxon>Chania</taxon>
    </lineage>
</organism>
<dbReference type="SUPFAM" id="SSF81901">
    <property type="entry name" value="HCP-like"/>
    <property type="match status" value="5"/>
</dbReference>
<dbReference type="KEGG" id="sfo:Z042_12465"/>
<evidence type="ECO:0000256" key="1">
    <source>
        <dbReference type="PROSITE-ProRule" id="PRU00339"/>
    </source>
</evidence>
<dbReference type="Pfam" id="PF14559">
    <property type="entry name" value="TPR_19"/>
    <property type="match status" value="1"/>
</dbReference>
<dbReference type="PANTHER" id="PTHR43628:SF1">
    <property type="entry name" value="CHITIN SYNTHASE REGULATORY FACTOR 2-RELATED"/>
    <property type="match status" value="1"/>
</dbReference>
<dbReference type="Gene3D" id="3.90.70.10">
    <property type="entry name" value="Cysteine proteinases"/>
    <property type="match status" value="1"/>
</dbReference>
<dbReference type="InterPro" id="IPR011990">
    <property type="entry name" value="TPR-like_helical_dom_sf"/>
</dbReference>
<dbReference type="InterPro" id="IPR019734">
    <property type="entry name" value="TPR_rpt"/>
</dbReference>
<dbReference type="eggNOG" id="COG0790">
    <property type="taxonomic scope" value="Bacteria"/>
</dbReference>
<sequence length="2640" mass="304157">MTAPSGSLVIQKLNQLCDNGYHIAAWEQGIAAFGPLGNWPGAEGQELACQIASHFGLRRIYQVLVRRGYQRYPNHHALIVRYGQLMLARRGALYTFEWINTLVPPPEAETESLIAWLLFQSNIYAYVRDFTQAQQYADSASRLCPNHPAVLHHCSTLAQMQDHYEEALRIAESSFVQYPDSYLCHQQLTHILTLCGQEKRALASLQQFIAKTQNVQMMCELIILQLELKQYPQAIESLNQLAQCLPPELTKLDPSALPAWISAMRCDLSCIIGDLPMAQEQGKMAANHLVAYRDISARLLQAESFQPQKLLDVAFIRQHHKTCVPATLTVIAHYWGEPADHLSIADEICYDGTSHYSERKWAENQGWIAHEFTIDWNSACLLIDKEIPFTLTTTETTSAHLQTVIGYSPLRKTLICRDPYRRLQVEFEAEDLFYSEAPYGIRGMVLVPASQKARLAGLNLPDKALWDGLHEVNSALDIHDRPRALRACLALRETAPDHLLALQAERTIASYDSNPSVTLKIEEKILERYPNDTRRQLSKASLFEELKTKREYQQWVEEINRRNPDNPYIQLNLAAQLQKHHASYAESEHILRRVMRQSDTQESTVWTQFANLRWKQQQRSEALQYYRHASTLQYTNESAAERYFQALHCLKQTDAGLNYLQQRHYQLGQYSSLPTITLCEQYEKLGRMDEALPLLTEATERHSSDSRLLLFTANMWSRAGEQAKAEALLEKSRPLCNRSQWLQTREAVLLRSGGDNQTALALLQEASELEPFNSNLHNKIARKLDILHGRETTLAWLKTTAARFPHHKQLNSLYAFWLKKNPDERLEAALRHLLDIDPDYQWAIRELAYCLSAGKRFEEAQEVVLRAVQLAPNEPETVIAQGFLAAQRGNKADKRHFYRQALCLDIDQDFPAYQLMHDCHSLDDRIEEVTFFCQQLQVQNSHGDALLTLQDIGQHSLSPNALLDQLELFHQQYMNLWQSRVAVARQLIRMQRFEEAVTLLEAVISDFPLLSEIPYELAQIFFSEQRYDECLRSLKQVLRLDPWSEQAVQLAVRVYINQDNGLEAAYELLEQSLNLTPESSDLMTLKGIVLWRQDKPQAAIQALTQAIWQDTDSDWAWNTLHQYTRYLNDENCLYQLSQEIAQQRPNDVAAHLALAQYTPLQEEKERALQTVLTLSPRHIAGHEAYLNLLFEQWRYDEMSRHFSPELWGERPPLRIEIFRARQLYMLGQHQLAIEKAQALLAEDPERYTLWQTLADWLEKNEDWAAFLTAAENMVRLQPESAVALGGYLAAAYHHLGKLEEAKHYYRQALQYEPEYAYALTQLFDLLLQAEEIDEAKALWALQQQRVHLVIGCGLKLAEKTKDEALQQSLLIERITHKKIDDQRWRESNWIIEELALEEPLIQHITDSLSADRPINTPALLYWLRKNSQDDGLDLNLARQQLELGVAAVPNHNELNAWLIYLLWQQNESEAALVRLEQQLTQNADDNWCWARLKEYGEKNQQPLRAHQLAQRLVTLHPKNEHAWLALITLSSDEQREDIYTRFVQLFPRHVHGHERYLELLLEMERFDEMLPYLAETYWGGYVPAVIQVLTAKRLVALEQRREAINMLESTVQTIPDDSALWYALADLYRHDEIKNAEGYLYASQQLTRLRPDDYVSLGYVAHAHILKQDKNAAIPYLEKAIALSPSYSFATNNLFDIQFENDDFSAAKQTLDVITKYVSDGDSGLRTLKLGLKIHDDLMLHAGIHLFIADFEMSNNENNWQTVLTLLTAVEKLHLLDEGIENILLECQEAAWIAMDWWLQRHKLSEMQKPIIDAVMQKCSGNKAILAREILSSIGNWSDKQQVPYLLSFIQRYGHILRADPIAHAKVSYALNCHELTQETIDWMHDWQREDIRPWCLSNLLTSLLCERKNKDLILRVAKLAHQLQPDEAENAIWHCAALIHQGAAPAQIASLLDEVAFDSLTRTFWQGVYYIAQGYIALLRDNDWTAAASHLGNAVQYHIYKDKGFCHLLKTLKWRLFRVKGFKAMRLLSATQSAYAGFKAFANEDYDRVTERLEPLAHFLSARPIIYLIDIYNSQQQYEKMMFWLKLGAENHIPGTYYNLALAYYDGRGTPRNLRQALRYFHLSVKNDNDNDARYMLARMYQTGEGYGFNPYEAARQFHAAAELGHTHSAFAYAVVLYNGEDIEQNNQQAVYWFKRAADDGHMEAKNWFAYCLYQGLGIEQDQQAAVQLCLPLAEQGQMKAQYILGEAYESGSSGLPEDRLLSLKWYMEAAKQGDSEAQRKVGDLFCFNGSELAINPDYNAALEWYNKAAEQENIVAIHHLGWMHEKGLGVEADLEQAAHYYLKSAEKGFFQSCFNLALLFARQDQFTQAEYWLEKAAQAGNDEQKLVVAMEYYASDNGIPVNEELALHWFNVSAKMNNRNAQQGLAAIYGQVALDAYFSLDEGESLSTDAQYASNEACYWGVMALEDNPDYIPLLSMIGLIHYFNENIEGHHEKAINYLQRVIELEKTDDDRRHSACYYLSNIYETVTSSHYDLQQSYFYLNLAAQEGNANAQYMIAQLYLNPAFELHSSETAWLWLHESLYGAHDHLSEINIEEKDVVDQQMAEIYRQLTGREQQAVQEMKTDWLGFSRSQETAFDS</sequence>
<dbReference type="EMBL" id="CP007044">
    <property type="protein sequence ID" value="AHG22774.1"/>
    <property type="molecule type" value="Genomic_DNA"/>
</dbReference>
<dbReference type="Gene3D" id="1.25.40.10">
    <property type="entry name" value="Tetratricopeptide repeat domain"/>
    <property type="match status" value="8"/>
</dbReference>
<accession>W0LK19</accession>
<reference evidence="3 4" key="2">
    <citation type="submission" date="2015-03" db="EMBL/GenBank/DDBJ databases">
        <authorList>
            <person name="Chan K.-G."/>
        </authorList>
    </citation>
    <scope>NUCLEOTIDE SEQUENCE [LARGE SCALE GENOMIC DNA]</scope>
    <source>
        <strain evidence="3 4">RB-25</strain>
    </source>
</reference>
<feature type="domain" description="Peptidase C39-like" evidence="2">
    <location>
        <begin position="311"/>
        <end position="420"/>
    </location>
</feature>
<protein>
    <recommendedName>
        <fullName evidence="2">Peptidase C39-like domain-containing protein</fullName>
    </recommendedName>
</protein>
<dbReference type="SUPFAM" id="SSF48452">
    <property type="entry name" value="TPR-like"/>
    <property type="match status" value="5"/>
</dbReference>
<dbReference type="Pfam" id="PF08238">
    <property type="entry name" value="Sel1"/>
    <property type="match status" value="10"/>
</dbReference>
<name>W0LK19_9GAMM</name>
<feature type="repeat" description="TPR" evidence="1">
    <location>
        <begin position="1282"/>
        <end position="1315"/>
    </location>
</feature>
<dbReference type="Pfam" id="PF13529">
    <property type="entry name" value="Peptidase_C39_2"/>
    <property type="match status" value="1"/>
</dbReference>
<dbReference type="Pfam" id="PF13181">
    <property type="entry name" value="TPR_8"/>
    <property type="match status" value="1"/>
</dbReference>
<evidence type="ECO:0000313" key="4">
    <source>
        <dbReference type="Proteomes" id="UP000019030"/>
    </source>
</evidence>
<keyword evidence="1" id="KW-0802">TPR repeat</keyword>
<dbReference type="Proteomes" id="UP000019030">
    <property type="component" value="Chromosome"/>
</dbReference>
<evidence type="ECO:0000259" key="2">
    <source>
        <dbReference type="Pfam" id="PF13529"/>
    </source>
</evidence>
<keyword evidence="4" id="KW-1185">Reference proteome</keyword>
<dbReference type="InterPro" id="IPR052945">
    <property type="entry name" value="Mitotic_Regulator"/>
</dbReference>
<dbReference type="STRING" id="1441930.Z042_12465"/>
<dbReference type="Pfam" id="PF13432">
    <property type="entry name" value="TPR_16"/>
    <property type="match status" value="1"/>
</dbReference>
<gene>
    <name evidence="3" type="ORF">Z042_12465</name>
</gene>
<dbReference type="InterPro" id="IPR006597">
    <property type="entry name" value="Sel1-like"/>
</dbReference>
<evidence type="ECO:0000313" key="3">
    <source>
        <dbReference type="EMBL" id="AHG22774.1"/>
    </source>
</evidence>
<dbReference type="RefSeq" id="WP_024912816.1">
    <property type="nucleotide sequence ID" value="NZ_CP007044.2"/>
</dbReference>
<dbReference type="SMART" id="SM00028">
    <property type="entry name" value="TPR"/>
    <property type="match status" value="15"/>
</dbReference>
<dbReference type="PROSITE" id="PS50005">
    <property type="entry name" value="TPR"/>
    <property type="match status" value="2"/>
</dbReference>
<dbReference type="PANTHER" id="PTHR43628">
    <property type="entry name" value="ACTIVATOR OF C KINASE PROTEIN 1-RELATED"/>
    <property type="match status" value="1"/>
</dbReference>
<reference evidence="3 4" key="1">
    <citation type="submission" date="2014-01" db="EMBL/GenBank/DDBJ databases">
        <title>Isolation of Serratia multitudinisentens RB-25 from Ex-Landfill site.</title>
        <authorList>
            <person name="Robson E.H.J."/>
        </authorList>
    </citation>
    <scope>NUCLEOTIDE SEQUENCE [LARGE SCALE GENOMIC DNA]</scope>
    <source>
        <strain evidence="3 4">RB-25</strain>
    </source>
</reference>
<proteinExistence type="predicted"/>
<dbReference type="SMART" id="SM00671">
    <property type="entry name" value="SEL1"/>
    <property type="match status" value="11"/>
</dbReference>